<evidence type="ECO:0000313" key="2">
    <source>
        <dbReference type="EMBL" id="AKK73184.1"/>
    </source>
</evidence>
<reference evidence="2 3" key="1">
    <citation type="submission" date="2014-11" db="EMBL/GenBank/DDBJ databases">
        <authorList>
            <person name="Park G.-S."/>
            <person name="Hong S.-J."/>
            <person name="Jung B.K."/>
            <person name="Khan A.R."/>
            <person name="Kwak Y."/>
            <person name="Shin J.-H."/>
        </authorList>
    </citation>
    <scope>NUCLEOTIDE SEQUENCE [LARGE SCALE GENOMIC DNA]</scope>
    <source>
        <strain evidence="2 3">DSM 27622</strain>
    </source>
</reference>
<feature type="chain" id="PRO_5005185022" description="Lipocalin-like domain-containing protein" evidence="1">
    <location>
        <begin position="22"/>
        <end position="142"/>
    </location>
</feature>
<accession>A0A0G3M2U9</accession>
<keyword evidence="1" id="KW-0732">Signal</keyword>
<dbReference type="Proteomes" id="UP000035213">
    <property type="component" value="Chromosome"/>
</dbReference>
<evidence type="ECO:0008006" key="4">
    <source>
        <dbReference type="Google" id="ProtNLM"/>
    </source>
</evidence>
<dbReference type="OrthoDB" id="9910845at2"/>
<gene>
    <name evidence="2" type="ORF">OK18_11650</name>
</gene>
<evidence type="ECO:0000256" key="1">
    <source>
        <dbReference type="SAM" id="SignalP"/>
    </source>
</evidence>
<dbReference type="AlphaFoldDB" id="A0A0G3M2U9"/>
<sequence>MRKLILLLIALLTLTISCSNNDDNNNDNSTLVKLDNTAWSGVFSSTEIKIMTNNTINWDNEKVQVQFKENNSFKLYGYGKNSQNQWIINSGPYNGTYTYSSTGTIKLNYESGATFNPLNSGTISGSVMTLKVGDNQFKFNQE</sequence>
<dbReference type="PROSITE" id="PS51257">
    <property type="entry name" value="PROKAR_LIPOPROTEIN"/>
    <property type="match status" value="1"/>
</dbReference>
<dbReference type="STRING" id="1324352.OK18_11650"/>
<feature type="signal peptide" evidence="1">
    <location>
        <begin position="1"/>
        <end position="21"/>
    </location>
</feature>
<protein>
    <recommendedName>
        <fullName evidence="4">Lipocalin-like domain-containing protein</fullName>
    </recommendedName>
</protein>
<proteinExistence type="predicted"/>
<evidence type="ECO:0000313" key="3">
    <source>
        <dbReference type="Proteomes" id="UP000035213"/>
    </source>
</evidence>
<dbReference type="RefSeq" id="WP_053328092.1">
    <property type="nucleotide sequence ID" value="NZ_CP009928.1"/>
</dbReference>
<name>A0A0G3M2U9_CHRGL</name>
<dbReference type="PATRIC" id="fig|1324352.5.peg.2429"/>
<organism evidence="2 3">
    <name type="scientific">Chryseobacterium gallinarum</name>
    <dbReference type="NCBI Taxonomy" id="1324352"/>
    <lineage>
        <taxon>Bacteria</taxon>
        <taxon>Pseudomonadati</taxon>
        <taxon>Bacteroidota</taxon>
        <taxon>Flavobacteriia</taxon>
        <taxon>Flavobacteriales</taxon>
        <taxon>Weeksellaceae</taxon>
        <taxon>Chryseobacterium group</taxon>
        <taxon>Chryseobacterium</taxon>
    </lineage>
</organism>
<dbReference type="KEGG" id="cgn:OK18_11650"/>
<dbReference type="EMBL" id="CP009928">
    <property type="protein sequence ID" value="AKK73184.1"/>
    <property type="molecule type" value="Genomic_DNA"/>
</dbReference>